<evidence type="ECO:0000313" key="3">
    <source>
        <dbReference type="Proteomes" id="UP000195755"/>
    </source>
</evidence>
<evidence type="ECO:0000313" key="2">
    <source>
        <dbReference type="EMBL" id="ARZ68194.1"/>
    </source>
</evidence>
<proteinExistence type="predicted"/>
<accession>A0A1Z2L1N9</accession>
<protein>
    <submittedName>
        <fullName evidence="2">Uncharacterized protein</fullName>
    </submittedName>
</protein>
<dbReference type="Proteomes" id="UP000195755">
    <property type="component" value="Chromosome"/>
</dbReference>
<feature type="transmembrane region" description="Helical" evidence="1">
    <location>
        <begin position="53"/>
        <end position="75"/>
    </location>
</feature>
<evidence type="ECO:0000256" key="1">
    <source>
        <dbReference type="SAM" id="Phobius"/>
    </source>
</evidence>
<dbReference type="EMBL" id="CP021744">
    <property type="protein sequence ID" value="ARZ68194.1"/>
    <property type="molecule type" value="Genomic_DNA"/>
</dbReference>
<keyword evidence="1" id="KW-0472">Membrane</keyword>
<keyword evidence="1" id="KW-0812">Transmembrane</keyword>
<gene>
    <name evidence="2" type="ORF">SMD11_2545</name>
</gene>
<dbReference type="AlphaFoldDB" id="A0A1Z2L1N9"/>
<sequence length="87" mass="9768">MAYPAVAGRTVSGLDRKEDEVRRMLDLRHPPLPRGLAARAAGRGRRALRRRRAVRAVGWVLLVAGVLVFSVWAALTEPWSARPWWEG</sequence>
<dbReference type="KEGG" id="salj:SMD11_2545"/>
<keyword evidence="1" id="KW-1133">Transmembrane helix</keyword>
<organism evidence="2 3">
    <name type="scientific">Streptomyces albireticuli</name>
    <dbReference type="NCBI Taxonomy" id="1940"/>
    <lineage>
        <taxon>Bacteria</taxon>
        <taxon>Bacillati</taxon>
        <taxon>Actinomycetota</taxon>
        <taxon>Actinomycetes</taxon>
        <taxon>Kitasatosporales</taxon>
        <taxon>Streptomycetaceae</taxon>
        <taxon>Streptomyces</taxon>
    </lineage>
</organism>
<reference evidence="2 3" key="1">
    <citation type="submission" date="2017-06" db="EMBL/GenBank/DDBJ databases">
        <title>Streptomyces albireticuli Genome sequencing and assembly.</title>
        <authorList>
            <person name="Wang Y."/>
            <person name="Du B."/>
            <person name="Ding Y."/>
            <person name="Liu H."/>
            <person name="Hou Q."/>
            <person name="Liu K."/>
            <person name="Yao L."/>
            <person name="Wang C."/>
        </authorList>
    </citation>
    <scope>NUCLEOTIDE SEQUENCE [LARGE SCALE GENOMIC DNA]</scope>
    <source>
        <strain evidence="2 3">MDJK11</strain>
    </source>
</reference>
<name>A0A1Z2L1N9_9ACTN</name>